<keyword evidence="2" id="KW-0677">Repeat</keyword>
<evidence type="ECO:0000313" key="5">
    <source>
        <dbReference type="Proteomes" id="UP000467841"/>
    </source>
</evidence>
<dbReference type="InterPro" id="IPR002885">
    <property type="entry name" value="PPR_rpt"/>
</dbReference>
<sequence>MRRLREHQWRYFVSISNPSPRRTHGFSSFSFHSKIDPNSEQQQLLIDTITKSLRDGENWDTLSTKYSSVVFSDPLVEKILLRFKQPETAKRALTFFHWSARTSNLRHGISTYAVAIHILVKARLLIDARALIESALLNSSSSLLDSLLATYEVSSSTPLVFDLLIQEIAKLRYLELGFDVFQKLIADRRFSPSVITLNTLLHFSAKSNRIDLVWRIYELAIGNRSSPNETTIQIMIGALCKEGKLKEIVDLIDKIHGKRCSPPVIVNTSLVFRVLESDRIELGLSLLKRLLQKNMVIDTIGYSLVVYAKTKGGDLESARNVFDIMLQRGFDANAFVYTAFVKMYLSRGDVEEAEKLMIEMESSGIDLYGESFDAVVKGFARFGREEEESLRYCEVMVKKGLAPSCSALNEMLKRVRKIENVKRANEMLTKSMELGFVPDEDTYLHLIRGFVEGNDVEEALKLFYEIEYRKICPGFEVFRLLIVGLCSCGKVEAGEKYLRVMKRRSMEPSEDVYEALIKAFRKIGDQTNADRVYDEMISNQMSQNRVTVLG</sequence>
<protein>
    <recommendedName>
        <fullName evidence="6">Pentacotripeptide-repeat region of PRORP domain-containing protein</fullName>
    </recommendedName>
</protein>
<dbReference type="EMBL" id="CACVBM020001150">
    <property type="protein sequence ID" value="CAA7034577.1"/>
    <property type="molecule type" value="Genomic_DNA"/>
</dbReference>
<evidence type="ECO:0000313" key="4">
    <source>
        <dbReference type="EMBL" id="CAA7034577.1"/>
    </source>
</evidence>
<gene>
    <name evidence="4" type="ORF">MERR_LOCUS21812</name>
</gene>
<comment type="caution">
    <text evidence="4">The sequence shown here is derived from an EMBL/GenBank/DDBJ whole genome shotgun (WGS) entry which is preliminary data.</text>
</comment>
<proteinExistence type="inferred from homology"/>
<evidence type="ECO:0000256" key="1">
    <source>
        <dbReference type="ARBA" id="ARBA00007626"/>
    </source>
</evidence>
<dbReference type="InterPro" id="IPR051240">
    <property type="entry name" value="Mito_RNA-Proc/Resp"/>
</dbReference>
<feature type="repeat" description="PPR" evidence="3">
    <location>
        <begin position="439"/>
        <end position="473"/>
    </location>
</feature>
<keyword evidence="5" id="KW-1185">Reference proteome</keyword>
<feature type="repeat" description="PPR" evidence="3">
    <location>
        <begin position="298"/>
        <end position="332"/>
    </location>
</feature>
<feature type="repeat" description="PPR" evidence="3">
    <location>
        <begin position="228"/>
        <end position="262"/>
    </location>
</feature>
<evidence type="ECO:0008006" key="6">
    <source>
        <dbReference type="Google" id="ProtNLM"/>
    </source>
</evidence>
<dbReference type="InterPro" id="IPR011990">
    <property type="entry name" value="TPR-like_helical_dom_sf"/>
</dbReference>
<feature type="repeat" description="PPR" evidence="3">
    <location>
        <begin position="474"/>
        <end position="508"/>
    </location>
</feature>
<dbReference type="Gene3D" id="1.25.40.10">
    <property type="entry name" value="Tetratricopeptide repeat domain"/>
    <property type="match status" value="3"/>
</dbReference>
<name>A0A6D2J120_9BRAS</name>
<organism evidence="4 5">
    <name type="scientific">Microthlaspi erraticum</name>
    <dbReference type="NCBI Taxonomy" id="1685480"/>
    <lineage>
        <taxon>Eukaryota</taxon>
        <taxon>Viridiplantae</taxon>
        <taxon>Streptophyta</taxon>
        <taxon>Embryophyta</taxon>
        <taxon>Tracheophyta</taxon>
        <taxon>Spermatophyta</taxon>
        <taxon>Magnoliopsida</taxon>
        <taxon>eudicotyledons</taxon>
        <taxon>Gunneridae</taxon>
        <taxon>Pentapetalae</taxon>
        <taxon>rosids</taxon>
        <taxon>malvids</taxon>
        <taxon>Brassicales</taxon>
        <taxon>Brassicaceae</taxon>
        <taxon>Coluteocarpeae</taxon>
        <taxon>Microthlaspi</taxon>
    </lineage>
</organism>
<evidence type="ECO:0000256" key="2">
    <source>
        <dbReference type="ARBA" id="ARBA00022737"/>
    </source>
</evidence>
<comment type="similarity">
    <text evidence="1">Belongs to the PPR family. P subfamily.</text>
</comment>
<dbReference type="AlphaFoldDB" id="A0A6D2J120"/>
<evidence type="ECO:0000256" key="3">
    <source>
        <dbReference type="PROSITE-ProRule" id="PRU00708"/>
    </source>
</evidence>
<feature type="repeat" description="PPR" evidence="3">
    <location>
        <begin position="333"/>
        <end position="367"/>
    </location>
</feature>
<dbReference type="PANTHER" id="PTHR47933">
    <property type="entry name" value="PENTATRICOPEPTIDE REPEAT-CONTAINING PROTEIN 1, MITOCHONDRIAL"/>
    <property type="match status" value="1"/>
</dbReference>
<dbReference type="Pfam" id="PF01535">
    <property type="entry name" value="PPR"/>
    <property type="match status" value="5"/>
</dbReference>
<reference evidence="4" key="1">
    <citation type="submission" date="2020-01" db="EMBL/GenBank/DDBJ databases">
        <authorList>
            <person name="Mishra B."/>
        </authorList>
    </citation>
    <scope>NUCLEOTIDE SEQUENCE [LARGE SCALE GENOMIC DNA]</scope>
</reference>
<dbReference type="GO" id="GO:0003729">
    <property type="term" value="F:mRNA binding"/>
    <property type="evidence" value="ECO:0007669"/>
    <property type="project" value="TreeGrafter"/>
</dbReference>
<dbReference type="PANTHER" id="PTHR47933:SF23">
    <property type="entry name" value="OS02G0468500 PROTEIN"/>
    <property type="match status" value="1"/>
</dbReference>
<dbReference type="NCBIfam" id="TIGR00756">
    <property type="entry name" value="PPR"/>
    <property type="match status" value="4"/>
</dbReference>
<dbReference type="Proteomes" id="UP000467841">
    <property type="component" value="Unassembled WGS sequence"/>
</dbReference>
<dbReference type="OrthoDB" id="185373at2759"/>
<accession>A0A6D2J120</accession>
<dbReference type="PROSITE" id="PS51375">
    <property type="entry name" value="PPR"/>
    <property type="match status" value="5"/>
</dbReference>